<keyword evidence="2" id="KW-1185">Reference proteome</keyword>
<dbReference type="InterPro" id="IPR020349">
    <property type="entry name" value="Uncharacterised_14.7kDa"/>
</dbReference>
<gene>
    <name evidence="1" type="ORF">TRIHO_13260</name>
</gene>
<accession>A0A132BZT5</accession>
<proteinExistence type="predicted"/>
<dbReference type="Proteomes" id="UP000068382">
    <property type="component" value="Unassembled WGS sequence"/>
</dbReference>
<evidence type="ECO:0000313" key="2">
    <source>
        <dbReference type="Proteomes" id="UP000068382"/>
    </source>
</evidence>
<evidence type="ECO:0000313" key="1">
    <source>
        <dbReference type="EMBL" id="KUP93834.1"/>
    </source>
</evidence>
<dbReference type="PATRIC" id="fig|1768241.3.peg.1391"/>
<dbReference type="AlphaFoldDB" id="A0A132BZT5"/>
<organism evidence="1 2">
    <name type="scientific">Tritonibacter horizontis</name>
    <dbReference type="NCBI Taxonomy" id="1768241"/>
    <lineage>
        <taxon>Bacteria</taxon>
        <taxon>Pseudomonadati</taxon>
        <taxon>Pseudomonadota</taxon>
        <taxon>Alphaproteobacteria</taxon>
        <taxon>Rhodobacterales</taxon>
        <taxon>Paracoccaceae</taxon>
        <taxon>Tritonibacter</taxon>
    </lineage>
</organism>
<evidence type="ECO:0008006" key="3">
    <source>
        <dbReference type="Google" id="ProtNLM"/>
    </source>
</evidence>
<protein>
    <recommendedName>
        <fullName evidence="3">NADH dehydrogenase subunit E</fullName>
    </recommendedName>
</protein>
<dbReference type="EMBL" id="LPUY01000041">
    <property type="protein sequence ID" value="KUP93834.1"/>
    <property type="molecule type" value="Genomic_DNA"/>
</dbReference>
<sequence>MTVAAPTPSRLLLTVFWSLMLASVLAVSATAGEARPSLRDVPEIENPLFAVAVASEVADSCNHRLAPRTLKGLNQLYQIRSRANALGYSDSEIKAYIKSDQEKSRMRAKGERLLTQEGVKLDQPETFCAYGLAEIEKNSAIGVLLRAK</sequence>
<reference evidence="1 2" key="1">
    <citation type="submission" date="2015-12" db="EMBL/GenBank/DDBJ databases">
        <title>Genome sequence of the marine Rhodobacteraceae strain O3.65, Candidatus Tritonibacter horizontis.</title>
        <authorList>
            <person name="Poehlein A."/>
            <person name="Giebel H.A."/>
            <person name="Voget S."/>
            <person name="Brinkhoff T."/>
        </authorList>
    </citation>
    <scope>NUCLEOTIDE SEQUENCE [LARGE SCALE GENOMIC DNA]</scope>
    <source>
        <strain evidence="1 2">O3.65</strain>
    </source>
</reference>
<name>A0A132BZT5_9RHOB</name>
<comment type="caution">
    <text evidence="1">The sequence shown here is derived from an EMBL/GenBank/DDBJ whole genome shotgun (WGS) entry which is preliminary data.</text>
</comment>
<dbReference type="Pfam" id="PF17267">
    <property type="entry name" value="DUF5333"/>
    <property type="match status" value="1"/>
</dbReference>